<evidence type="ECO:0000313" key="2">
    <source>
        <dbReference type="Proteomes" id="UP001190700"/>
    </source>
</evidence>
<protein>
    <submittedName>
        <fullName evidence="1">Uncharacterized protein</fullName>
    </submittedName>
</protein>
<accession>A0AAE0GD65</accession>
<sequence length="172" mass="20377">MDHWTNLYGPNEGVQPGQVELGLFHDIVRKKPWDLLREIFKPPFEKVPHSDTEFRLNPEVGPLHLQRLYLDSSHKHRLCRRMNDFQVDAEGRVEVQFQRCGHRKIVKYKELYLPNYWLVDQGIQRDGTRVFTAPKQTFRSNIYEDFSSSQVQRNQEEQQSTGVGMANLMEDF</sequence>
<name>A0AAE0GD65_9CHLO</name>
<gene>
    <name evidence="1" type="ORF">CYMTET_16149</name>
</gene>
<comment type="caution">
    <text evidence="1">The sequence shown here is derived from an EMBL/GenBank/DDBJ whole genome shotgun (WGS) entry which is preliminary data.</text>
</comment>
<evidence type="ECO:0000313" key="1">
    <source>
        <dbReference type="EMBL" id="KAK3275738.1"/>
    </source>
</evidence>
<dbReference type="Proteomes" id="UP001190700">
    <property type="component" value="Unassembled WGS sequence"/>
</dbReference>
<dbReference type="AlphaFoldDB" id="A0AAE0GD65"/>
<reference evidence="1 2" key="1">
    <citation type="journal article" date="2015" name="Genome Biol. Evol.">
        <title>Comparative Genomics of a Bacterivorous Green Alga Reveals Evolutionary Causalities and Consequences of Phago-Mixotrophic Mode of Nutrition.</title>
        <authorList>
            <person name="Burns J.A."/>
            <person name="Paasch A."/>
            <person name="Narechania A."/>
            <person name="Kim E."/>
        </authorList>
    </citation>
    <scope>NUCLEOTIDE SEQUENCE [LARGE SCALE GENOMIC DNA]</scope>
    <source>
        <strain evidence="1 2">PLY_AMNH</strain>
    </source>
</reference>
<organism evidence="1 2">
    <name type="scientific">Cymbomonas tetramitiformis</name>
    <dbReference type="NCBI Taxonomy" id="36881"/>
    <lineage>
        <taxon>Eukaryota</taxon>
        <taxon>Viridiplantae</taxon>
        <taxon>Chlorophyta</taxon>
        <taxon>Pyramimonadophyceae</taxon>
        <taxon>Pyramimonadales</taxon>
        <taxon>Pyramimonadaceae</taxon>
        <taxon>Cymbomonas</taxon>
    </lineage>
</organism>
<keyword evidence="2" id="KW-1185">Reference proteome</keyword>
<dbReference type="EMBL" id="LGRX02007049">
    <property type="protein sequence ID" value="KAK3275738.1"/>
    <property type="molecule type" value="Genomic_DNA"/>
</dbReference>
<proteinExistence type="predicted"/>